<feature type="region of interest" description="Disordered" evidence="1">
    <location>
        <begin position="1"/>
        <end position="84"/>
    </location>
</feature>
<protein>
    <submittedName>
        <fullName evidence="2">Uncharacterized protein</fullName>
    </submittedName>
</protein>
<sequence length="84" mass="9927">MGLSRSGCTRPQERKTMDNGSLSWDYKTEGRNVRERRKRKHRTKEKEKQSGERKGKYNSQQGRMNQSWARKKDHLTSPHLTSHG</sequence>
<evidence type="ECO:0000313" key="3">
    <source>
        <dbReference type="Proteomes" id="UP000803844"/>
    </source>
</evidence>
<accession>A0A9P5CP46</accession>
<proteinExistence type="predicted"/>
<feature type="compositionally biased region" description="Basic and acidic residues" evidence="1">
    <location>
        <begin position="44"/>
        <end position="55"/>
    </location>
</feature>
<evidence type="ECO:0000256" key="1">
    <source>
        <dbReference type="SAM" id="MobiDB-lite"/>
    </source>
</evidence>
<feature type="compositionally biased region" description="Polar residues" evidence="1">
    <location>
        <begin position="57"/>
        <end position="68"/>
    </location>
</feature>
<evidence type="ECO:0000313" key="2">
    <source>
        <dbReference type="EMBL" id="KAF3764796.1"/>
    </source>
</evidence>
<gene>
    <name evidence="2" type="ORF">M406DRAFT_102467</name>
</gene>
<dbReference type="EMBL" id="MU032348">
    <property type="protein sequence ID" value="KAF3764796.1"/>
    <property type="molecule type" value="Genomic_DNA"/>
</dbReference>
<dbReference type="RefSeq" id="XP_040775757.1">
    <property type="nucleotide sequence ID" value="XM_040915012.1"/>
</dbReference>
<keyword evidence="3" id="KW-1185">Reference proteome</keyword>
<name>A0A9P5CP46_CRYP1</name>
<reference evidence="2" key="1">
    <citation type="journal article" date="2020" name="Phytopathology">
        <title>Genome sequence of the chestnut blight fungus Cryphonectria parasitica EP155: A fundamental resource for an archetypical invasive plant pathogen.</title>
        <authorList>
            <person name="Crouch J.A."/>
            <person name="Dawe A."/>
            <person name="Aerts A."/>
            <person name="Barry K."/>
            <person name="Churchill A.C.L."/>
            <person name="Grimwood J."/>
            <person name="Hillman B."/>
            <person name="Milgroom M.G."/>
            <person name="Pangilinan J."/>
            <person name="Smith M."/>
            <person name="Salamov A."/>
            <person name="Schmutz J."/>
            <person name="Yadav J."/>
            <person name="Grigoriev I.V."/>
            <person name="Nuss D."/>
        </authorList>
    </citation>
    <scope>NUCLEOTIDE SEQUENCE</scope>
    <source>
        <strain evidence="2">EP155</strain>
    </source>
</reference>
<dbReference type="Proteomes" id="UP000803844">
    <property type="component" value="Unassembled WGS sequence"/>
</dbReference>
<comment type="caution">
    <text evidence="2">The sequence shown here is derived from an EMBL/GenBank/DDBJ whole genome shotgun (WGS) entry which is preliminary data.</text>
</comment>
<feature type="compositionally biased region" description="Basic residues" evidence="1">
    <location>
        <begin position="34"/>
        <end position="43"/>
    </location>
</feature>
<dbReference type="GeneID" id="63832141"/>
<dbReference type="AlphaFoldDB" id="A0A9P5CP46"/>
<organism evidence="2 3">
    <name type="scientific">Cryphonectria parasitica (strain ATCC 38755 / EP155)</name>
    <dbReference type="NCBI Taxonomy" id="660469"/>
    <lineage>
        <taxon>Eukaryota</taxon>
        <taxon>Fungi</taxon>
        <taxon>Dikarya</taxon>
        <taxon>Ascomycota</taxon>
        <taxon>Pezizomycotina</taxon>
        <taxon>Sordariomycetes</taxon>
        <taxon>Sordariomycetidae</taxon>
        <taxon>Diaporthales</taxon>
        <taxon>Cryphonectriaceae</taxon>
        <taxon>Cryphonectria-Endothia species complex</taxon>
        <taxon>Cryphonectria</taxon>
    </lineage>
</organism>